<dbReference type="Proteomes" id="UP000002084">
    <property type="component" value="Chromosome"/>
</dbReference>
<dbReference type="EMBL" id="CP000880">
    <property type="protein sequence ID" value="ABX20149.1"/>
    <property type="molecule type" value="Genomic_DNA"/>
</dbReference>
<gene>
    <name evidence="1" type="ordered locus">SARI_00202</name>
</gene>
<protein>
    <submittedName>
        <fullName evidence="1">Uncharacterized protein</fullName>
    </submittedName>
</protein>
<keyword evidence="2" id="KW-1185">Reference proteome</keyword>
<proteinExistence type="predicted"/>
<accession>A9MG42</accession>
<evidence type="ECO:0000313" key="1">
    <source>
        <dbReference type="EMBL" id="ABX20149.1"/>
    </source>
</evidence>
<evidence type="ECO:0000313" key="2">
    <source>
        <dbReference type="Proteomes" id="UP000002084"/>
    </source>
</evidence>
<name>A9MG42_SALAR</name>
<reference evidence="1 2" key="1">
    <citation type="submission" date="2007-11" db="EMBL/GenBank/DDBJ databases">
        <authorList>
            <consortium name="The Salmonella enterica serovar Arizonae Genome Sequencing Project"/>
            <person name="McClelland M."/>
            <person name="Sanderson E.K."/>
            <person name="Porwollik S."/>
            <person name="Spieth J."/>
            <person name="Clifton W.S."/>
            <person name="Fulton R."/>
            <person name="Chunyan W."/>
            <person name="Wollam A."/>
            <person name="Shah N."/>
            <person name="Pepin K."/>
            <person name="Bhonagiri V."/>
            <person name="Nash W."/>
            <person name="Johnson M."/>
            <person name="Thiruvilangam P."/>
            <person name="Wilson R."/>
        </authorList>
    </citation>
    <scope>NUCLEOTIDE SEQUENCE [LARGE SCALE GENOMIC DNA]</scope>
    <source>
        <strain evidence="2">ATCC BAA-731 / CDC346-86 / RSK2980</strain>
    </source>
</reference>
<dbReference type="AlphaFoldDB" id="A9MG42"/>
<organism evidence="1 2">
    <name type="scientific">Salmonella arizonae (strain ATCC BAA-731 / CDC346-86 / RSK2980)</name>
    <dbReference type="NCBI Taxonomy" id="41514"/>
    <lineage>
        <taxon>Bacteria</taxon>
        <taxon>Pseudomonadati</taxon>
        <taxon>Pseudomonadota</taxon>
        <taxon>Gammaproteobacteria</taxon>
        <taxon>Enterobacterales</taxon>
        <taxon>Enterobacteriaceae</taxon>
        <taxon>Salmonella</taxon>
    </lineage>
</organism>
<sequence length="69" mass="7672">MPEVENVNLASGGELAAKARGSLHRDGISGWAQSHYRYSISLIFWSVSIAKRLLQEQPLAGFLLRKSCR</sequence>
<dbReference type="KEGG" id="ses:SARI_00202"/>
<dbReference type="HOGENOM" id="CLU_2773435_0_0_6"/>